<evidence type="ECO:0000256" key="3">
    <source>
        <dbReference type="ARBA" id="ARBA00023125"/>
    </source>
</evidence>
<dbReference type="Pfam" id="PF00486">
    <property type="entry name" value="Trans_reg_C"/>
    <property type="match status" value="1"/>
</dbReference>
<comment type="similarity">
    <text evidence="1">Belongs to the AfsR/DnrI/RedD regulatory family.</text>
</comment>
<dbReference type="InterPro" id="IPR005158">
    <property type="entry name" value="BTAD"/>
</dbReference>
<dbReference type="SMART" id="SM01043">
    <property type="entry name" value="BTAD"/>
    <property type="match status" value="1"/>
</dbReference>
<dbReference type="Pfam" id="PF03704">
    <property type="entry name" value="BTAD"/>
    <property type="match status" value="1"/>
</dbReference>
<reference evidence="8" key="1">
    <citation type="journal article" date="2019" name="Int. J. Syst. Evol. Microbiol.">
        <title>The Global Catalogue of Microorganisms (GCM) 10K type strain sequencing project: providing services to taxonomists for standard genome sequencing and annotation.</title>
        <authorList>
            <consortium name="The Broad Institute Genomics Platform"/>
            <consortium name="The Broad Institute Genome Sequencing Center for Infectious Disease"/>
            <person name="Wu L."/>
            <person name="Ma J."/>
        </authorList>
    </citation>
    <scope>NUCLEOTIDE SEQUENCE [LARGE SCALE GENOMIC DNA]</scope>
    <source>
        <strain evidence="8">CCUG 42722</strain>
    </source>
</reference>
<dbReference type="Proteomes" id="UP001596011">
    <property type="component" value="Unassembled WGS sequence"/>
</dbReference>
<dbReference type="InterPro" id="IPR016032">
    <property type="entry name" value="Sig_transdc_resp-reg_C-effctor"/>
</dbReference>
<dbReference type="Gene3D" id="1.25.40.10">
    <property type="entry name" value="Tetratricopeptide repeat domain"/>
    <property type="match status" value="3"/>
</dbReference>
<keyword evidence="3 5" id="KW-0238">DNA-binding</keyword>
<keyword evidence="2" id="KW-0805">Transcription regulation</keyword>
<dbReference type="InterPro" id="IPR011990">
    <property type="entry name" value="TPR-like_helical_dom_sf"/>
</dbReference>
<dbReference type="SUPFAM" id="SSF46894">
    <property type="entry name" value="C-terminal effector domain of the bipartite response regulators"/>
    <property type="match status" value="1"/>
</dbReference>
<evidence type="ECO:0000313" key="7">
    <source>
        <dbReference type="EMBL" id="MFC4628735.1"/>
    </source>
</evidence>
<dbReference type="PANTHER" id="PTHR35807">
    <property type="entry name" value="TRANSCRIPTIONAL REGULATOR REDD-RELATED"/>
    <property type="match status" value="1"/>
</dbReference>
<dbReference type="InterPro" id="IPR036388">
    <property type="entry name" value="WH-like_DNA-bd_sf"/>
</dbReference>
<evidence type="ECO:0000313" key="8">
    <source>
        <dbReference type="Proteomes" id="UP001596011"/>
    </source>
</evidence>
<accession>A0ABV9HHG1</accession>
<protein>
    <submittedName>
        <fullName evidence="7">BTAD domain-containing putative transcriptional regulator</fullName>
    </submittedName>
</protein>
<dbReference type="PRINTS" id="PR00364">
    <property type="entry name" value="DISEASERSIST"/>
</dbReference>
<evidence type="ECO:0000259" key="6">
    <source>
        <dbReference type="PROSITE" id="PS51755"/>
    </source>
</evidence>
<dbReference type="RefSeq" id="WP_377135112.1">
    <property type="nucleotide sequence ID" value="NZ_JBHSFI010000003.1"/>
</dbReference>
<keyword evidence="8" id="KW-1185">Reference proteome</keyword>
<dbReference type="InterPro" id="IPR051677">
    <property type="entry name" value="AfsR-DnrI-RedD_regulator"/>
</dbReference>
<gene>
    <name evidence="7" type="ORF">ACFO6V_10855</name>
</gene>
<proteinExistence type="inferred from homology"/>
<dbReference type="SMART" id="SM00862">
    <property type="entry name" value="Trans_reg_C"/>
    <property type="match status" value="1"/>
</dbReference>
<comment type="caution">
    <text evidence="7">The sequence shown here is derived from an EMBL/GenBank/DDBJ whole genome shotgun (WGS) entry which is preliminary data.</text>
</comment>
<dbReference type="InterPro" id="IPR027417">
    <property type="entry name" value="P-loop_NTPase"/>
</dbReference>
<dbReference type="Pfam" id="PF00931">
    <property type="entry name" value="NB-ARC"/>
    <property type="match status" value="1"/>
</dbReference>
<name>A0ABV9HHG1_9MICO</name>
<dbReference type="SUPFAM" id="SSF52540">
    <property type="entry name" value="P-loop containing nucleoside triphosphate hydrolases"/>
    <property type="match status" value="1"/>
</dbReference>
<evidence type="ECO:0000256" key="4">
    <source>
        <dbReference type="ARBA" id="ARBA00023163"/>
    </source>
</evidence>
<dbReference type="CDD" id="cd15831">
    <property type="entry name" value="BTAD"/>
    <property type="match status" value="1"/>
</dbReference>
<evidence type="ECO:0000256" key="2">
    <source>
        <dbReference type="ARBA" id="ARBA00023015"/>
    </source>
</evidence>
<dbReference type="PANTHER" id="PTHR35807:SF1">
    <property type="entry name" value="TRANSCRIPTIONAL REGULATOR REDD"/>
    <property type="match status" value="1"/>
</dbReference>
<dbReference type="EMBL" id="JBHSFI010000003">
    <property type="protein sequence ID" value="MFC4628735.1"/>
    <property type="molecule type" value="Genomic_DNA"/>
</dbReference>
<dbReference type="InterPro" id="IPR001867">
    <property type="entry name" value="OmpR/PhoB-type_DNA-bd"/>
</dbReference>
<dbReference type="PROSITE" id="PS51755">
    <property type="entry name" value="OMPR_PHOB"/>
    <property type="match status" value="1"/>
</dbReference>
<feature type="domain" description="OmpR/PhoB-type" evidence="6">
    <location>
        <begin position="2"/>
        <end position="102"/>
    </location>
</feature>
<dbReference type="InterPro" id="IPR002182">
    <property type="entry name" value="NB-ARC"/>
</dbReference>
<dbReference type="Gene3D" id="1.10.10.10">
    <property type="entry name" value="Winged helix-like DNA-binding domain superfamily/Winged helix DNA-binding domain"/>
    <property type="match status" value="1"/>
</dbReference>
<keyword evidence="4" id="KW-0804">Transcription</keyword>
<evidence type="ECO:0000256" key="1">
    <source>
        <dbReference type="ARBA" id="ARBA00005820"/>
    </source>
</evidence>
<feature type="DNA-binding region" description="OmpR/PhoB-type" evidence="5">
    <location>
        <begin position="2"/>
        <end position="102"/>
    </location>
</feature>
<evidence type="ECO:0000256" key="5">
    <source>
        <dbReference type="PROSITE-ProRule" id="PRU01091"/>
    </source>
</evidence>
<dbReference type="SUPFAM" id="SSF48452">
    <property type="entry name" value="TPR-like"/>
    <property type="match status" value="3"/>
</dbReference>
<sequence>MSQTDSSPRPQVAFSVLGPLVARVGDVQLSIGGPVQRRVLAMLLLEPGHVVSLDRLVDAVWDEDPPSTAAHQIRKAAASLRKRVPCGHAVIVTEGPGYRVDVTRCRLDLLEFDERMSAARAALKDGAQEAAVNALWSALSLWRGAAVSGVDAPVIRAAATALDERRLSAAEQVFELSLSLGECGPIIPELRALIAEHPLRETLRAQLMLALYRTGRQAEALDEYARIRELLRDTLGIDPGIRIADLHASILNADPDLGEPSPPVPVAAKSSADVRDRPFLRARTLPSSLRDFTGRSKELARLLALMNSGTVPAGRSPRIIAIDGMGGVGKTSLAIEAAHRVGEHFPDGQLAVDLRGFTPGVAPLAPMAALNVLLRAVGLPDDRIPDNIEARSGLWQSLLADRRLLILLDNAAGTQQLQHLLPASSGCLVLVTSRAKLLDLDGAAWISVDHMSPEESVALIGEILPAERVQDELPEVRELADLCGHLPLALRIAAARVASRPGWTIRYMVDRLRDEGRRLTELRSNERSVAATLHLSYVAMPEAHRRALRILGIHPGTTMDLHSTAALLGMRAQNTEDVLESLVDANLLQQPGSGIYAFHDLVRNFAHSVGGAGDDGAAAIDRLLDYYANSTDAACDVLFPGRARRFPTPTNFTAELPPIETPAQAGAWFEREHRGLLALVALAVERERDWHAVILARNLNFHLNTHGRLDDLWDVGQHALTAARRLGELEVLCVTLSNFSSACWKLGRIEESLQAASEARDVAISIHDRSIEAHSGLIMGLLMTEFGQYTEALTVLQHSIVLSQEIPSPRTEAECLTTFSTLYERQGLYQKAATAAREAIVASRAIGYRDNELMATADLALAQIGLESYGEARQTLALAHDLCDETSSLGDVGLVAALSATVEQRLGREADSRDLAARALRMARSSNSRARLVRVSNLLGSLYVGWQDYDTARTLYGDARKLAAAMKFRADEAAAHQGLATVAEALGAKSVAAEQRIAAEG</sequence>
<organism evidence="7 8">
    <name type="scientific">Promicromonospora alba</name>
    <dbReference type="NCBI Taxonomy" id="1616110"/>
    <lineage>
        <taxon>Bacteria</taxon>
        <taxon>Bacillati</taxon>
        <taxon>Actinomycetota</taxon>
        <taxon>Actinomycetes</taxon>
        <taxon>Micrococcales</taxon>
        <taxon>Promicromonosporaceae</taxon>
        <taxon>Promicromonospora</taxon>
    </lineage>
</organism>
<dbReference type="Gene3D" id="3.40.50.300">
    <property type="entry name" value="P-loop containing nucleotide triphosphate hydrolases"/>
    <property type="match status" value="1"/>
</dbReference>